<keyword evidence="3" id="KW-1185">Reference proteome</keyword>
<feature type="region of interest" description="Disordered" evidence="1">
    <location>
        <begin position="1"/>
        <end position="30"/>
    </location>
</feature>
<evidence type="ECO:0000256" key="1">
    <source>
        <dbReference type="SAM" id="MobiDB-lite"/>
    </source>
</evidence>
<name>A0A9P5U0U3_9AGAR</name>
<proteinExistence type="predicted"/>
<evidence type="ECO:0000313" key="3">
    <source>
        <dbReference type="Proteomes" id="UP000772434"/>
    </source>
</evidence>
<organism evidence="2 3">
    <name type="scientific">Rhodocollybia butyracea</name>
    <dbReference type="NCBI Taxonomy" id="206335"/>
    <lineage>
        <taxon>Eukaryota</taxon>
        <taxon>Fungi</taxon>
        <taxon>Dikarya</taxon>
        <taxon>Basidiomycota</taxon>
        <taxon>Agaricomycotina</taxon>
        <taxon>Agaricomycetes</taxon>
        <taxon>Agaricomycetidae</taxon>
        <taxon>Agaricales</taxon>
        <taxon>Marasmiineae</taxon>
        <taxon>Omphalotaceae</taxon>
        <taxon>Rhodocollybia</taxon>
    </lineage>
</organism>
<evidence type="ECO:0000313" key="2">
    <source>
        <dbReference type="EMBL" id="KAF9061684.1"/>
    </source>
</evidence>
<dbReference type="AlphaFoldDB" id="A0A9P5U0U3"/>
<dbReference type="EMBL" id="JADNRY010000193">
    <property type="protein sequence ID" value="KAF9061684.1"/>
    <property type="molecule type" value="Genomic_DNA"/>
</dbReference>
<accession>A0A9P5U0U3</accession>
<gene>
    <name evidence="2" type="ORF">BDP27DRAFT_1369432</name>
</gene>
<sequence length="129" mass="14675">MANKTEEGLAGSLEHTALNGQKTRQRAPTKLKNRRAVRWCYGECPQRSSHMETRVISAAGETLASWVWKELRSDKLTLGKAAPVSMNTWLRKSTIPFHGLLRPHPQWKGHTVSPKYHIPSTFPLSRSRF</sequence>
<reference evidence="2" key="1">
    <citation type="submission" date="2020-11" db="EMBL/GenBank/DDBJ databases">
        <authorList>
            <consortium name="DOE Joint Genome Institute"/>
            <person name="Ahrendt S."/>
            <person name="Riley R."/>
            <person name="Andreopoulos W."/>
            <person name="Labutti K."/>
            <person name="Pangilinan J."/>
            <person name="Ruiz-Duenas F.J."/>
            <person name="Barrasa J.M."/>
            <person name="Sanchez-Garcia M."/>
            <person name="Camarero S."/>
            <person name="Miyauchi S."/>
            <person name="Serrano A."/>
            <person name="Linde D."/>
            <person name="Babiker R."/>
            <person name="Drula E."/>
            <person name="Ayuso-Fernandez I."/>
            <person name="Pacheco R."/>
            <person name="Padilla G."/>
            <person name="Ferreira P."/>
            <person name="Barriuso J."/>
            <person name="Kellner H."/>
            <person name="Castanera R."/>
            <person name="Alfaro M."/>
            <person name="Ramirez L."/>
            <person name="Pisabarro A.G."/>
            <person name="Kuo A."/>
            <person name="Tritt A."/>
            <person name="Lipzen A."/>
            <person name="He G."/>
            <person name="Yan M."/>
            <person name="Ng V."/>
            <person name="Cullen D."/>
            <person name="Martin F."/>
            <person name="Rosso M.-N."/>
            <person name="Henrissat B."/>
            <person name="Hibbett D."/>
            <person name="Martinez A.T."/>
            <person name="Grigoriev I.V."/>
        </authorList>
    </citation>
    <scope>NUCLEOTIDE SEQUENCE</scope>
    <source>
        <strain evidence="2">AH 40177</strain>
    </source>
</reference>
<dbReference type="OrthoDB" id="3256331at2759"/>
<protein>
    <submittedName>
        <fullName evidence="2">Uncharacterized protein</fullName>
    </submittedName>
</protein>
<dbReference type="Proteomes" id="UP000772434">
    <property type="component" value="Unassembled WGS sequence"/>
</dbReference>
<comment type="caution">
    <text evidence="2">The sequence shown here is derived from an EMBL/GenBank/DDBJ whole genome shotgun (WGS) entry which is preliminary data.</text>
</comment>